<evidence type="ECO:0000313" key="11">
    <source>
        <dbReference type="EMBL" id="MFC3853282.1"/>
    </source>
</evidence>
<feature type="region of interest" description="Disordered" evidence="8">
    <location>
        <begin position="85"/>
        <end position="127"/>
    </location>
</feature>
<comment type="caution">
    <text evidence="11">The sequence shown here is derived from an EMBL/GenBank/DDBJ whole genome shotgun (WGS) entry which is preliminary data.</text>
</comment>
<comment type="cofactor">
    <cofactor evidence="1 7">
        <name>(R)-lipoate</name>
        <dbReference type="ChEBI" id="CHEBI:83088"/>
    </cofactor>
</comment>
<dbReference type="Pfam" id="PF02817">
    <property type="entry name" value="E3_binding"/>
    <property type="match status" value="1"/>
</dbReference>
<dbReference type="PROSITE" id="PS51826">
    <property type="entry name" value="PSBD"/>
    <property type="match status" value="1"/>
</dbReference>
<dbReference type="Gene3D" id="4.10.320.10">
    <property type="entry name" value="E3-binding domain"/>
    <property type="match status" value="1"/>
</dbReference>
<name>A0ABV8A1I0_9GAMM</name>
<dbReference type="CDD" id="cd06849">
    <property type="entry name" value="lipoyl_domain"/>
    <property type="match status" value="1"/>
</dbReference>
<comment type="subunit">
    <text evidence="3">Forms a 24-polypeptide structural core with octahedral symmetry.</text>
</comment>
<feature type="domain" description="Lipoyl-binding" evidence="9">
    <location>
        <begin position="2"/>
        <end position="77"/>
    </location>
</feature>
<keyword evidence="12" id="KW-1185">Reference proteome</keyword>
<dbReference type="SUPFAM" id="SSF47005">
    <property type="entry name" value="Peripheral subunit-binding domain of 2-oxo acid dehydrogenase complex"/>
    <property type="match status" value="1"/>
</dbReference>
<dbReference type="InterPro" id="IPR001078">
    <property type="entry name" value="2-oxoacid_DH_actylTfrase"/>
</dbReference>
<evidence type="ECO:0000256" key="3">
    <source>
        <dbReference type="ARBA" id="ARBA00011484"/>
    </source>
</evidence>
<dbReference type="Pfam" id="PF00198">
    <property type="entry name" value="2-oxoacid_dh"/>
    <property type="match status" value="1"/>
</dbReference>
<proteinExistence type="inferred from homology"/>
<protein>
    <recommendedName>
        <fullName evidence="7">Dihydrolipoamide acetyltransferase component of pyruvate dehydrogenase complex</fullName>
        <ecNumber evidence="7">2.3.1.-</ecNumber>
    </recommendedName>
</protein>
<dbReference type="Pfam" id="PF00364">
    <property type="entry name" value="Biotin_lipoyl"/>
    <property type="match status" value="1"/>
</dbReference>
<dbReference type="SUPFAM" id="SSF51230">
    <property type="entry name" value="Single hybrid motif"/>
    <property type="match status" value="1"/>
</dbReference>
<dbReference type="InterPro" id="IPR050743">
    <property type="entry name" value="2-oxoacid_DH_E2_comp"/>
</dbReference>
<dbReference type="Gene3D" id="3.30.559.10">
    <property type="entry name" value="Chloramphenicol acetyltransferase-like domain"/>
    <property type="match status" value="1"/>
</dbReference>
<dbReference type="InterPro" id="IPR011053">
    <property type="entry name" value="Single_hybrid_motif"/>
</dbReference>
<dbReference type="PANTHER" id="PTHR43178:SF5">
    <property type="entry name" value="LIPOAMIDE ACYLTRANSFERASE COMPONENT OF BRANCHED-CHAIN ALPHA-KETO ACID DEHYDROGENASE COMPLEX, MITOCHONDRIAL"/>
    <property type="match status" value="1"/>
</dbReference>
<evidence type="ECO:0000256" key="2">
    <source>
        <dbReference type="ARBA" id="ARBA00007317"/>
    </source>
</evidence>
<dbReference type="EC" id="2.3.1.-" evidence="7"/>
<organism evidence="11 12">
    <name type="scientific">Saccharospirillum mangrovi</name>
    <dbReference type="NCBI Taxonomy" id="2161747"/>
    <lineage>
        <taxon>Bacteria</taxon>
        <taxon>Pseudomonadati</taxon>
        <taxon>Pseudomonadota</taxon>
        <taxon>Gammaproteobacteria</taxon>
        <taxon>Oceanospirillales</taxon>
        <taxon>Saccharospirillaceae</taxon>
        <taxon>Saccharospirillum</taxon>
    </lineage>
</organism>
<dbReference type="Gene3D" id="2.40.50.100">
    <property type="match status" value="1"/>
</dbReference>
<dbReference type="InterPro" id="IPR023213">
    <property type="entry name" value="CAT-like_dom_sf"/>
</dbReference>
<evidence type="ECO:0000256" key="8">
    <source>
        <dbReference type="SAM" id="MobiDB-lite"/>
    </source>
</evidence>
<keyword evidence="6 7" id="KW-0012">Acyltransferase</keyword>
<accession>A0ABV8A1I0</accession>
<reference evidence="12" key="1">
    <citation type="journal article" date="2019" name="Int. J. Syst. Evol. Microbiol.">
        <title>The Global Catalogue of Microorganisms (GCM) 10K type strain sequencing project: providing services to taxonomists for standard genome sequencing and annotation.</title>
        <authorList>
            <consortium name="The Broad Institute Genomics Platform"/>
            <consortium name="The Broad Institute Genome Sequencing Center for Infectious Disease"/>
            <person name="Wu L."/>
            <person name="Ma J."/>
        </authorList>
    </citation>
    <scope>NUCLEOTIDE SEQUENCE [LARGE SCALE GENOMIC DNA]</scope>
    <source>
        <strain evidence="12">IBRC 10765</strain>
    </source>
</reference>
<evidence type="ECO:0000256" key="4">
    <source>
        <dbReference type="ARBA" id="ARBA00022679"/>
    </source>
</evidence>
<evidence type="ECO:0000256" key="6">
    <source>
        <dbReference type="ARBA" id="ARBA00023315"/>
    </source>
</evidence>
<dbReference type="InterPro" id="IPR036625">
    <property type="entry name" value="E3-bd_dom_sf"/>
</dbReference>
<evidence type="ECO:0000313" key="12">
    <source>
        <dbReference type="Proteomes" id="UP001595617"/>
    </source>
</evidence>
<evidence type="ECO:0000259" key="10">
    <source>
        <dbReference type="PROSITE" id="PS51826"/>
    </source>
</evidence>
<keyword evidence="4 7" id="KW-0808">Transferase</keyword>
<sequence length="417" mass="44565">MKIDFILPDIGEGIVECELVEWHVSEGQHIQEDQPVADVMTDKALVEITAMHTGTVSKLYCQKGDIAKVHAPLFEIEVASEDAAGGSTTAEEVKPAPAQDQPAASTTAKDTPAATSTASSGKALASPAVRRIAREHDVDLTQVPGTGKDGRVLKEDIVAFTEGHTAAALNAPAQTTAALQNPSTDRTEPIKGVKAAMARQMMDSVSTIPHFTYADELDITELDAVRQRLKDAFAQEGIKLSMMPFFMKAMALAIQAYPVLNSRVNADCTEITYLADINIGMAADTPMGLLVPNVKGVQRLSLKEVAREVNRLTDAARAGRVAPNDMKGGTISISNIGAIGGTVATPIINKPEVAIVALGRVQALPRFAADGSVVERKIMQVSWSGDHRVIDGGTIARFCNQWKAYLEDPMQMLADLR</sequence>
<dbReference type="RefSeq" id="WP_380696289.1">
    <property type="nucleotide sequence ID" value="NZ_JBHRYR010000003.1"/>
</dbReference>
<evidence type="ECO:0000259" key="9">
    <source>
        <dbReference type="PROSITE" id="PS50968"/>
    </source>
</evidence>
<feature type="compositionally biased region" description="Polar residues" evidence="8">
    <location>
        <begin position="102"/>
        <end position="120"/>
    </location>
</feature>
<dbReference type="PROSITE" id="PS50968">
    <property type="entry name" value="BIOTINYL_LIPOYL"/>
    <property type="match status" value="1"/>
</dbReference>
<dbReference type="PANTHER" id="PTHR43178">
    <property type="entry name" value="DIHYDROLIPOAMIDE ACETYLTRANSFERASE COMPONENT OF PYRUVATE DEHYDROGENASE COMPLEX"/>
    <property type="match status" value="1"/>
</dbReference>
<evidence type="ECO:0000256" key="7">
    <source>
        <dbReference type="RuleBase" id="RU003423"/>
    </source>
</evidence>
<keyword evidence="5 7" id="KW-0450">Lipoyl</keyword>
<dbReference type="InterPro" id="IPR000089">
    <property type="entry name" value="Biotin_lipoyl"/>
</dbReference>
<gene>
    <name evidence="11" type="ORF">ACFOOG_10605</name>
</gene>
<dbReference type="SUPFAM" id="SSF52777">
    <property type="entry name" value="CoA-dependent acyltransferases"/>
    <property type="match status" value="1"/>
</dbReference>
<dbReference type="Proteomes" id="UP001595617">
    <property type="component" value="Unassembled WGS sequence"/>
</dbReference>
<comment type="similarity">
    <text evidence="2 7">Belongs to the 2-oxoacid dehydrogenase family.</text>
</comment>
<feature type="domain" description="Peripheral subunit-binding (PSBD)" evidence="10">
    <location>
        <begin position="124"/>
        <end position="161"/>
    </location>
</feature>
<dbReference type="InterPro" id="IPR004167">
    <property type="entry name" value="PSBD"/>
</dbReference>
<evidence type="ECO:0000256" key="5">
    <source>
        <dbReference type="ARBA" id="ARBA00022823"/>
    </source>
</evidence>
<evidence type="ECO:0000256" key="1">
    <source>
        <dbReference type="ARBA" id="ARBA00001938"/>
    </source>
</evidence>
<dbReference type="EMBL" id="JBHRYR010000003">
    <property type="protein sequence ID" value="MFC3853282.1"/>
    <property type="molecule type" value="Genomic_DNA"/>
</dbReference>